<dbReference type="Proteomes" id="UP000199800">
    <property type="component" value="Unassembled WGS sequence"/>
</dbReference>
<dbReference type="PANTHER" id="PTHR11228:SF7">
    <property type="entry name" value="PQQA PEPTIDE CYCLASE"/>
    <property type="match status" value="1"/>
</dbReference>
<protein>
    <submittedName>
        <fullName evidence="6">Radical SAM superfamily enzyme, MoaA/NifB/PqqE/SkfB family</fullName>
    </submittedName>
</protein>
<dbReference type="SFLD" id="SFLDG01067">
    <property type="entry name" value="SPASM/twitch_domain_containing"/>
    <property type="match status" value="1"/>
</dbReference>
<feature type="domain" description="Radical SAM core" evidence="5">
    <location>
        <begin position="9"/>
        <end position="227"/>
    </location>
</feature>
<dbReference type="STRING" id="29364.SAMN04487772_11616"/>
<dbReference type="PANTHER" id="PTHR11228">
    <property type="entry name" value="RADICAL SAM DOMAIN PROTEIN"/>
    <property type="match status" value="1"/>
</dbReference>
<dbReference type="Pfam" id="PF04055">
    <property type="entry name" value="Radical_SAM"/>
    <property type="match status" value="1"/>
</dbReference>
<dbReference type="InterPro" id="IPR050377">
    <property type="entry name" value="Radical_SAM_PqqE_MftC-like"/>
</dbReference>
<name>A0A1I0DRH5_9FIRM</name>
<dbReference type="InterPro" id="IPR006638">
    <property type="entry name" value="Elp3/MiaA/NifB-like_rSAM"/>
</dbReference>
<keyword evidence="1" id="KW-0949">S-adenosyl-L-methionine</keyword>
<dbReference type="GO" id="GO:0003824">
    <property type="term" value="F:catalytic activity"/>
    <property type="evidence" value="ECO:0007669"/>
    <property type="project" value="InterPro"/>
</dbReference>
<dbReference type="RefSeq" id="WP_177180746.1">
    <property type="nucleotide sequence ID" value="NZ_FOHN01000016.1"/>
</dbReference>
<dbReference type="EMBL" id="FOHN01000016">
    <property type="protein sequence ID" value="SET34782.1"/>
    <property type="molecule type" value="Genomic_DNA"/>
</dbReference>
<keyword evidence="2" id="KW-0479">Metal-binding</keyword>
<evidence type="ECO:0000313" key="6">
    <source>
        <dbReference type="EMBL" id="SET34782.1"/>
    </source>
</evidence>
<accession>A0A1I0DRH5</accession>
<dbReference type="GO" id="GO:0046872">
    <property type="term" value="F:metal ion binding"/>
    <property type="evidence" value="ECO:0007669"/>
    <property type="project" value="UniProtKB-KW"/>
</dbReference>
<organism evidence="6 7">
    <name type="scientific">[Clostridium] polysaccharolyticum</name>
    <dbReference type="NCBI Taxonomy" id="29364"/>
    <lineage>
        <taxon>Bacteria</taxon>
        <taxon>Bacillati</taxon>
        <taxon>Bacillota</taxon>
        <taxon>Clostridia</taxon>
        <taxon>Lachnospirales</taxon>
        <taxon>Lachnospiraceae</taxon>
    </lineage>
</organism>
<dbReference type="InterPro" id="IPR013785">
    <property type="entry name" value="Aldolase_TIM"/>
</dbReference>
<sequence length="321" mass="37099">MNYCEEIFFNYPISIIWELTNSCLSRCIYCSGGFADKDKTKELSTEEKKKLVKELINNKIFAINLSGGEPFLCNDLEWIVDELTNNEIQVLIATTGLVYKEELLRKLCSNPFVSFNISLDSFNVEINDLHRGCDGTVDQVEKFIQAVNKFSNGRIFVALECVLTQKNIESIDEYIEKVKKLSVSEIRFQSVVTMNQATFNQKLSITEEQRIEAEKKVEQWNSRITDKHINFVDQSNTIEVSFRKGRNWGGILSPEGDLMVSVYLPYLFGNIRDEGSLKAAWDKGFSRAWLNSKTYDDIEKIHTVTDIEALCKKYEWRKLRL</sequence>
<keyword evidence="7" id="KW-1185">Reference proteome</keyword>
<dbReference type="InterPro" id="IPR007197">
    <property type="entry name" value="rSAM"/>
</dbReference>
<keyword evidence="4" id="KW-0411">Iron-sulfur</keyword>
<dbReference type="InterPro" id="IPR058240">
    <property type="entry name" value="rSAM_sf"/>
</dbReference>
<evidence type="ECO:0000256" key="3">
    <source>
        <dbReference type="ARBA" id="ARBA00023004"/>
    </source>
</evidence>
<dbReference type="GO" id="GO:0051536">
    <property type="term" value="F:iron-sulfur cluster binding"/>
    <property type="evidence" value="ECO:0007669"/>
    <property type="project" value="UniProtKB-KW"/>
</dbReference>
<gene>
    <name evidence="6" type="ORF">SAMN04487772_11616</name>
</gene>
<reference evidence="6 7" key="1">
    <citation type="submission" date="2016-10" db="EMBL/GenBank/DDBJ databases">
        <authorList>
            <person name="de Groot N.N."/>
        </authorList>
    </citation>
    <scope>NUCLEOTIDE SEQUENCE [LARGE SCALE GENOMIC DNA]</scope>
    <source>
        <strain evidence="6 7">DSM 1801</strain>
    </source>
</reference>
<dbReference type="SFLD" id="SFLDS00029">
    <property type="entry name" value="Radical_SAM"/>
    <property type="match status" value="1"/>
</dbReference>
<dbReference type="AlphaFoldDB" id="A0A1I0DRH5"/>
<dbReference type="SMART" id="SM00729">
    <property type="entry name" value="Elp3"/>
    <property type="match status" value="1"/>
</dbReference>
<evidence type="ECO:0000256" key="4">
    <source>
        <dbReference type="ARBA" id="ARBA00023014"/>
    </source>
</evidence>
<dbReference type="SFLD" id="SFLDG01386">
    <property type="entry name" value="main_SPASM_domain-containing"/>
    <property type="match status" value="1"/>
</dbReference>
<keyword evidence="3" id="KW-0408">Iron</keyword>
<dbReference type="CDD" id="cd01335">
    <property type="entry name" value="Radical_SAM"/>
    <property type="match status" value="1"/>
</dbReference>
<dbReference type="Gene3D" id="3.20.20.70">
    <property type="entry name" value="Aldolase class I"/>
    <property type="match status" value="1"/>
</dbReference>
<proteinExistence type="predicted"/>
<dbReference type="SUPFAM" id="SSF102114">
    <property type="entry name" value="Radical SAM enzymes"/>
    <property type="match status" value="1"/>
</dbReference>
<evidence type="ECO:0000256" key="2">
    <source>
        <dbReference type="ARBA" id="ARBA00022723"/>
    </source>
</evidence>
<evidence type="ECO:0000256" key="1">
    <source>
        <dbReference type="ARBA" id="ARBA00022691"/>
    </source>
</evidence>
<dbReference type="PROSITE" id="PS51918">
    <property type="entry name" value="RADICAL_SAM"/>
    <property type="match status" value="1"/>
</dbReference>
<evidence type="ECO:0000259" key="5">
    <source>
        <dbReference type="PROSITE" id="PS51918"/>
    </source>
</evidence>
<evidence type="ECO:0000313" key="7">
    <source>
        <dbReference type="Proteomes" id="UP000199800"/>
    </source>
</evidence>